<dbReference type="RefSeq" id="XP_038056185.1">
    <property type="nucleotide sequence ID" value="XM_038200257.1"/>
</dbReference>
<dbReference type="PANTHER" id="PTHR24198">
    <property type="entry name" value="ANKYRIN REPEAT AND PROTEIN KINASE DOMAIN-CONTAINING PROTEIN"/>
    <property type="match status" value="1"/>
</dbReference>
<keyword evidence="6" id="KW-1185">Reference proteome</keyword>
<dbReference type="InterPro" id="IPR036770">
    <property type="entry name" value="Ankyrin_rpt-contain_sf"/>
</dbReference>
<dbReference type="Pfam" id="PF12796">
    <property type="entry name" value="Ank_2"/>
    <property type="match status" value="1"/>
</dbReference>
<dbReference type="PANTHER" id="PTHR24198:SF165">
    <property type="entry name" value="ANKYRIN REPEAT-CONTAINING PROTEIN-RELATED"/>
    <property type="match status" value="1"/>
</dbReference>
<dbReference type="SMART" id="SM00248">
    <property type="entry name" value="ANK"/>
    <property type="match status" value="5"/>
</dbReference>
<dbReference type="SUPFAM" id="SSF48403">
    <property type="entry name" value="Ankyrin repeat"/>
    <property type="match status" value="1"/>
</dbReference>
<dbReference type="GeneID" id="119728171"/>
<feature type="compositionally biased region" description="Basic and acidic residues" evidence="4">
    <location>
        <begin position="474"/>
        <end position="483"/>
    </location>
</feature>
<feature type="compositionally biased region" description="Low complexity" evidence="4">
    <location>
        <begin position="582"/>
        <end position="595"/>
    </location>
</feature>
<feature type="repeat" description="ANK" evidence="3">
    <location>
        <begin position="108"/>
        <end position="140"/>
    </location>
</feature>
<dbReference type="PROSITE" id="PS50088">
    <property type="entry name" value="ANK_REPEAT"/>
    <property type="match status" value="2"/>
</dbReference>
<dbReference type="Proteomes" id="UP000887568">
    <property type="component" value="Unplaced"/>
</dbReference>
<dbReference type="AlphaFoldDB" id="A0A913ZXY8"/>
<dbReference type="InterPro" id="IPR002110">
    <property type="entry name" value="Ankyrin_rpt"/>
</dbReference>
<evidence type="ECO:0000256" key="2">
    <source>
        <dbReference type="ARBA" id="ARBA00023043"/>
    </source>
</evidence>
<feature type="region of interest" description="Disordered" evidence="4">
    <location>
        <begin position="218"/>
        <end position="240"/>
    </location>
</feature>
<keyword evidence="2 3" id="KW-0040">ANK repeat</keyword>
<dbReference type="PROSITE" id="PS50297">
    <property type="entry name" value="ANK_REP_REGION"/>
    <property type="match status" value="2"/>
</dbReference>
<evidence type="ECO:0000256" key="3">
    <source>
        <dbReference type="PROSITE-ProRule" id="PRU00023"/>
    </source>
</evidence>
<evidence type="ECO:0000313" key="6">
    <source>
        <dbReference type="Proteomes" id="UP000887568"/>
    </source>
</evidence>
<feature type="compositionally biased region" description="Low complexity" evidence="4">
    <location>
        <begin position="333"/>
        <end position="345"/>
    </location>
</feature>
<feature type="compositionally biased region" description="Basic and acidic residues" evidence="4">
    <location>
        <begin position="603"/>
        <end position="615"/>
    </location>
</feature>
<feature type="compositionally biased region" description="Basic and acidic residues" evidence="4">
    <location>
        <begin position="541"/>
        <end position="550"/>
    </location>
</feature>
<dbReference type="OrthoDB" id="5406014at2759"/>
<evidence type="ECO:0000256" key="4">
    <source>
        <dbReference type="SAM" id="MobiDB-lite"/>
    </source>
</evidence>
<sequence length="839" mass="92727">MNALHRAILAGRPTEVLYLLERRKHDPNARDQNLRTPLITCSLTDKEDEAVTCAAILLSKGAKISHSDRRGKDAFCWACQNSRAKLVKMFLEDYPNQFQFDLRKRDRDGNTALHLASRTDNPDIVGLLLRAYAANNLFAEMTERNSRGETPLQVAAKRGNSSAVLTLLPVSSDALFTRRGGVDFRSAPKWANAAVKVSRSTGDWRVKHGRPYSEQLSVGSSANINAPGPTTGKRRPKTVSVTADSSNLIGHSGSVIRSKPGWNLSVLPRRTNISDIFRISEVQLSASSAYRRPAKAPPPPTPFVGEDDKNNRQRSSTLKLPCKGRRGSVLTNRSRSSSSRRASVSDADLADKTPNKGGRAVPTLVIDKPLEQVKSVPAVILDTDGNEARGSRRLLTLEGKEDVNLGRQAKRSSSFNHSMSDIPESPVQGGTYLAPFNGPGMTHDFIGSANSLHSLASDLPGLFAHALAFDRSETDPTIKHDGSHASLIRRTKSEPSLNTLDQAIESLLVSGKSNGPRPDQKRSSRSKGPISNRRRGHAKMRTADKDKHESTVSGKRQTKLTPLKVETPNHGVPHVHQLGHLPTPSVSQSPAQSSRSGRRFFRSSREAESAMRRRRTDLEKRIKSVQEDIERLDSRRRGRKYRSLIPDWVTLDEETTLEELVSAILNDKTNRETTGKSVRKQHRPQDAMSGETNSATTNYPRDMRAYNSASTESSRDFDPEQEPTHSCSSSLDLDAEIQDVGRPQRPRLLKNSLRGEPLRVPRPAQAPVYKQSRTIFSSHPPIHVLPRQQHAAYHLTAENSPDPSIQARVGKLANQVSGHRYRAIKPGQASTKKNHKILP</sequence>
<feature type="region of interest" description="Disordered" evidence="4">
    <location>
        <begin position="671"/>
        <end position="732"/>
    </location>
</feature>
<dbReference type="EnsemblMetazoa" id="XM_038200257.1">
    <property type="protein sequence ID" value="XP_038056185.1"/>
    <property type="gene ID" value="LOC119728171"/>
</dbReference>
<feature type="region of interest" description="Disordered" evidence="4">
    <location>
        <begin position="818"/>
        <end position="839"/>
    </location>
</feature>
<protein>
    <submittedName>
        <fullName evidence="5">Uncharacterized protein</fullName>
    </submittedName>
</protein>
<keyword evidence="1" id="KW-0677">Repeat</keyword>
<evidence type="ECO:0000256" key="1">
    <source>
        <dbReference type="ARBA" id="ARBA00022737"/>
    </source>
</evidence>
<proteinExistence type="predicted"/>
<organism evidence="5 6">
    <name type="scientific">Patiria miniata</name>
    <name type="common">Bat star</name>
    <name type="synonym">Asterina miniata</name>
    <dbReference type="NCBI Taxonomy" id="46514"/>
    <lineage>
        <taxon>Eukaryota</taxon>
        <taxon>Metazoa</taxon>
        <taxon>Echinodermata</taxon>
        <taxon>Eleutherozoa</taxon>
        <taxon>Asterozoa</taxon>
        <taxon>Asteroidea</taxon>
        <taxon>Valvatacea</taxon>
        <taxon>Valvatida</taxon>
        <taxon>Asterinidae</taxon>
        <taxon>Patiria</taxon>
    </lineage>
</organism>
<feature type="region of interest" description="Disordered" evidence="4">
    <location>
        <begin position="289"/>
        <end position="361"/>
    </location>
</feature>
<evidence type="ECO:0000313" key="5">
    <source>
        <dbReference type="EnsemblMetazoa" id="XP_038056185.1"/>
    </source>
</evidence>
<reference evidence="5" key="1">
    <citation type="submission" date="2022-11" db="UniProtKB">
        <authorList>
            <consortium name="EnsemblMetazoa"/>
        </authorList>
    </citation>
    <scope>IDENTIFICATION</scope>
</reference>
<dbReference type="Gene3D" id="1.25.40.20">
    <property type="entry name" value="Ankyrin repeat-containing domain"/>
    <property type="match status" value="1"/>
</dbReference>
<name>A0A913ZXY8_PATMI</name>
<feature type="region of interest" description="Disordered" evidence="4">
    <location>
        <begin position="474"/>
        <end position="494"/>
    </location>
</feature>
<feature type="repeat" description="ANK" evidence="3">
    <location>
        <begin position="147"/>
        <end position="179"/>
    </location>
</feature>
<feature type="compositionally biased region" description="Polar residues" evidence="4">
    <location>
        <begin position="690"/>
        <end position="699"/>
    </location>
</feature>
<accession>A0A913ZXY8</accession>
<feature type="region of interest" description="Disordered" evidence="4">
    <location>
        <begin position="509"/>
        <end position="615"/>
    </location>
</feature>